<proteinExistence type="predicted"/>
<organism evidence="1 2">
    <name type="scientific">Glossina pallidipes</name>
    <name type="common">Tsetse fly</name>
    <dbReference type="NCBI Taxonomy" id="7398"/>
    <lineage>
        <taxon>Eukaryota</taxon>
        <taxon>Metazoa</taxon>
        <taxon>Ecdysozoa</taxon>
        <taxon>Arthropoda</taxon>
        <taxon>Hexapoda</taxon>
        <taxon>Insecta</taxon>
        <taxon>Pterygota</taxon>
        <taxon>Neoptera</taxon>
        <taxon>Endopterygota</taxon>
        <taxon>Diptera</taxon>
        <taxon>Brachycera</taxon>
        <taxon>Muscomorpha</taxon>
        <taxon>Hippoboscoidea</taxon>
        <taxon>Glossinidae</taxon>
        <taxon>Glossina</taxon>
    </lineage>
</organism>
<keyword evidence="2" id="KW-1185">Reference proteome</keyword>
<accession>A0A1B0AAG8</accession>
<evidence type="ECO:0000313" key="1">
    <source>
        <dbReference type="EnsemblMetazoa" id="GPAI039318-PA"/>
    </source>
</evidence>
<dbReference type="EnsemblMetazoa" id="GPAI039318-RA">
    <property type="protein sequence ID" value="GPAI039318-PA"/>
    <property type="gene ID" value="GPAI039318"/>
</dbReference>
<sequence>MYIFMLGLIRHIAFSEEQKLNTENTECTLKQITINAEPFDEIAVMADKIAKAHEPPQIHAVVSGEQLIAVKVKNGRAVEAKTAPNPREKANDWMEILLVGVYRMDKTNDDGYKKRAGDAHKCKRQNNLKYIDR</sequence>
<protein>
    <submittedName>
        <fullName evidence="1">Uncharacterized protein</fullName>
    </submittedName>
</protein>
<dbReference type="AlphaFoldDB" id="A0A1B0AAG8"/>
<reference evidence="2" key="1">
    <citation type="submission" date="2014-03" db="EMBL/GenBank/DDBJ databases">
        <authorList>
            <person name="Aksoy S."/>
            <person name="Warren W."/>
            <person name="Wilson R.K."/>
        </authorList>
    </citation>
    <scope>NUCLEOTIDE SEQUENCE [LARGE SCALE GENOMIC DNA]</scope>
    <source>
        <strain evidence="2">IAEA</strain>
    </source>
</reference>
<dbReference type="Proteomes" id="UP000092445">
    <property type="component" value="Unassembled WGS sequence"/>
</dbReference>
<dbReference type="VEuPathDB" id="VectorBase:GPAI039318"/>
<evidence type="ECO:0000313" key="2">
    <source>
        <dbReference type="Proteomes" id="UP000092445"/>
    </source>
</evidence>
<reference evidence="1" key="2">
    <citation type="submission" date="2020-05" db="UniProtKB">
        <authorList>
            <consortium name="EnsemblMetazoa"/>
        </authorList>
    </citation>
    <scope>IDENTIFICATION</scope>
    <source>
        <strain evidence="1">IAEA</strain>
    </source>
</reference>
<name>A0A1B0AAG8_GLOPL</name>